<evidence type="ECO:0000313" key="1">
    <source>
        <dbReference type="EMBL" id="EKN41535.1"/>
    </source>
</evidence>
<sequence>MNDQINVAIIDDGVNEKLYNTGVLKYNIEITPNLMIRERKNMININRHMVQPVLL</sequence>
<reference evidence="1 2" key="2">
    <citation type="submission" date="2013-03" db="EMBL/GenBank/DDBJ databases">
        <title>Diversity in Clostridium botulinum.</title>
        <authorList>
            <person name="Timme R.E."/>
            <person name="Allard M."/>
            <person name="Luo Y."/>
            <person name="Strain E."/>
            <person name="Gonzalez-Escalona N."/>
            <person name="Brown E."/>
        </authorList>
    </citation>
    <scope>NUCLEOTIDE SEQUENCE [LARGE SCALE GENOMIC DNA]</scope>
    <source>
        <strain evidence="1 2">CFSAN001627</strain>
    </source>
</reference>
<dbReference type="EMBL" id="AMXI01000730">
    <property type="protein sequence ID" value="EKN41535.1"/>
    <property type="molecule type" value="Genomic_DNA"/>
</dbReference>
<comment type="caution">
    <text evidence="1">The sequence shown here is derived from an EMBL/GenBank/DDBJ whole genome shotgun (WGS) entry which is preliminary data.</text>
</comment>
<accession>M1ZX04</accession>
<organism evidence="1 2">
    <name type="scientific">Clostridium botulinum CFSAN001627</name>
    <dbReference type="NCBI Taxonomy" id="1232189"/>
    <lineage>
        <taxon>Bacteria</taxon>
        <taxon>Bacillati</taxon>
        <taxon>Bacillota</taxon>
        <taxon>Clostridia</taxon>
        <taxon>Eubacteriales</taxon>
        <taxon>Clostridiaceae</taxon>
        <taxon>Clostridium</taxon>
    </lineage>
</organism>
<name>M1ZX04_CLOBO</name>
<dbReference type="Proteomes" id="UP000011944">
    <property type="component" value="Unassembled WGS sequence"/>
</dbReference>
<evidence type="ECO:0000313" key="2">
    <source>
        <dbReference type="Proteomes" id="UP000011944"/>
    </source>
</evidence>
<gene>
    <name evidence="1" type="ORF">CFSAN001627_12638</name>
</gene>
<dbReference type="PATRIC" id="fig|1232189.3.peg.2009"/>
<proteinExistence type="predicted"/>
<reference evidence="1 2" key="1">
    <citation type="submission" date="2012-10" db="EMBL/GenBank/DDBJ databases">
        <authorList>
            <person name="Strain E.A."/>
            <person name="Brown E."/>
            <person name="Allard M.W."/>
            <person name="Gonzalez-Escalona N."/>
            <person name="Timme R."/>
        </authorList>
    </citation>
    <scope>NUCLEOTIDE SEQUENCE [LARGE SCALE GENOMIC DNA]</scope>
    <source>
        <strain evidence="1 2">CFSAN001627</strain>
    </source>
</reference>
<protein>
    <submittedName>
        <fullName evidence="1">Peptidase, family S8/S53</fullName>
    </submittedName>
</protein>
<dbReference type="AlphaFoldDB" id="M1ZX04"/>